<dbReference type="GO" id="GO:0005524">
    <property type="term" value="F:ATP binding"/>
    <property type="evidence" value="ECO:0007669"/>
    <property type="project" value="UniProtKB-KW"/>
</dbReference>
<evidence type="ECO:0000256" key="3">
    <source>
        <dbReference type="ARBA" id="ARBA00010171"/>
    </source>
</evidence>
<dbReference type="OrthoDB" id="6145644at2759"/>
<keyword evidence="7" id="KW-0067">ATP-binding</keyword>
<dbReference type="PANTHER" id="PTHR45916">
    <property type="entry name" value="STRUCTURAL MAINTENANCE OF CHROMOSOMES PROTEIN 5"/>
    <property type="match status" value="1"/>
</dbReference>
<feature type="coiled-coil region" evidence="10">
    <location>
        <begin position="194"/>
        <end position="281"/>
    </location>
</feature>
<comment type="subcellular location">
    <subcellularLocation>
        <location evidence="2">Chromosome</location>
    </subcellularLocation>
    <subcellularLocation>
        <location evidence="1">Nucleus</location>
    </subcellularLocation>
</comment>
<keyword evidence="14" id="KW-1185">Reference proteome</keyword>
<reference evidence="13" key="1">
    <citation type="submission" date="2021-01" db="EMBL/GenBank/DDBJ databases">
        <authorList>
            <person name="Li R."/>
            <person name="Bekaert M."/>
        </authorList>
    </citation>
    <scope>NUCLEOTIDE SEQUENCE</scope>
    <source>
        <strain evidence="13">Farmed</strain>
    </source>
</reference>
<evidence type="ECO:0000313" key="13">
    <source>
        <dbReference type="EMBL" id="CAE1298292.1"/>
    </source>
</evidence>
<proteinExistence type="inferred from homology"/>
<dbReference type="AlphaFoldDB" id="A0A812DC20"/>
<evidence type="ECO:0000256" key="1">
    <source>
        <dbReference type="ARBA" id="ARBA00004123"/>
    </source>
</evidence>
<dbReference type="GO" id="GO:0000724">
    <property type="term" value="P:double-strand break repair via homologous recombination"/>
    <property type="evidence" value="ECO:0007669"/>
    <property type="project" value="TreeGrafter"/>
</dbReference>
<dbReference type="PANTHER" id="PTHR45916:SF1">
    <property type="entry name" value="STRUCTURAL MAINTENANCE OF CHROMOSOMES PROTEIN 5"/>
    <property type="match status" value="1"/>
</dbReference>
<evidence type="ECO:0000256" key="9">
    <source>
        <dbReference type="ARBA" id="ARBA00023242"/>
    </source>
</evidence>
<evidence type="ECO:0000313" key="14">
    <source>
        <dbReference type="Proteomes" id="UP000597762"/>
    </source>
</evidence>
<evidence type="ECO:0000256" key="7">
    <source>
        <dbReference type="ARBA" id="ARBA00022840"/>
    </source>
</evidence>
<keyword evidence="5" id="KW-0158">Chromosome</keyword>
<keyword evidence="8 10" id="KW-0175">Coiled coil</keyword>
<dbReference type="Proteomes" id="UP000597762">
    <property type="component" value="Unassembled WGS sequence"/>
</dbReference>
<keyword evidence="9" id="KW-0539">Nucleus</keyword>
<dbReference type="InterPro" id="IPR038729">
    <property type="entry name" value="Rad50/SbcC_AAA"/>
</dbReference>
<evidence type="ECO:0000256" key="8">
    <source>
        <dbReference type="ARBA" id="ARBA00023054"/>
    </source>
</evidence>
<name>A0A812DC20_ACAPH</name>
<evidence type="ECO:0000256" key="5">
    <source>
        <dbReference type="ARBA" id="ARBA00022454"/>
    </source>
</evidence>
<dbReference type="FunFam" id="3.40.50.300:FF:000793">
    <property type="entry name" value="Structural maintenance of chromosomes protein 5"/>
    <property type="match status" value="1"/>
</dbReference>
<dbReference type="GO" id="GO:0005634">
    <property type="term" value="C:nucleus"/>
    <property type="evidence" value="ECO:0007669"/>
    <property type="project" value="UniProtKB-SubCell"/>
</dbReference>
<evidence type="ECO:0000256" key="10">
    <source>
        <dbReference type="SAM" id="Coils"/>
    </source>
</evidence>
<feature type="region of interest" description="Disordered" evidence="11">
    <location>
        <begin position="1"/>
        <end position="21"/>
    </location>
</feature>
<dbReference type="GO" id="GO:0016887">
    <property type="term" value="F:ATP hydrolysis activity"/>
    <property type="evidence" value="ECO:0007669"/>
    <property type="project" value="InterPro"/>
</dbReference>
<comment type="similarity">
    <text evidence="3">Belongs to the SMC family. SMC5 subfamily.</text>
</comment>
<protein>
    <recommendedName>
        <fullName evidence="4">Structural maintenance of chromosomes protein 5</fullName>
    </recommendedName>
</protein>
<dbReference type="EMBL" id="CAHIKZ030003272">
    <property type="protein sequence ID" value="CAE1298292.1"/>
    <property type="molecule type" value="Genomic_DNA"/>
</dbReference>
<dbReference type="Pfam" id="PF13476">
    <property type="entry name" value="AAA_23"/>
    <property type="match status" value="1"/>
</dbReference>
<accession>A0A812DC20</accession>
<feature type="coiled-coil region" evidence="10">
    <location>
        <begin position="346"/>
        <end position="400"/>
    </location>
</feature>
<gene>
    <name evidence="13" type="ORF">SPHA_52514</name>
</gene>
<dbReference type="GO" id="GO:0030915">
    <property type="term" value="C:Smc5-Smc6 complex"/>
    <property type="evidence" value="ECO:0007669"/>
    <property type="project" value="TreeGrafter"/>
</dbReference>
<evidence type="ECO:0000256" key="11">
    <source>
        <dbReference type="SAM" id="MobiDB-lite"/>
    </source>
</evidence>
<dbReference type="GO" id="GO:0003697">
    <property type="term" value="F:single-stranded DNA binding"/>
    <property type="evidence" value="ECO:0007669"/>
    <property type="project" value="TreeGrafter"/>
</dbReference>
<feature type="domain" description="Rad50/SbcC-type AAA" evidence="12">
    <location>
        <begin position="34"/>
        <end position="248"/>
    </location>
</feature>
<dbReference type="SUPFAM" id="SSF52540">
    <property type="entry name" value="P-loop containing nucleoside triphosphate hydrolases"/>
    <property type="match status" value="1"/>
</dbReference>
<feature type="compositionally biased region" description="Basic and acidic residues" evidence="11">
    <location>
        <begin position="1"/>
        <end position="14"/>
    </location>
</feature>
<evidence type="ECO:0000259" key="12">
    <source>
        <dbReference type="Pfam" id="PF13476"/>
    </source>
</evidence>
<evidence type="ECO:0000256" key="6">
    <source>
        <dbReference type="ARBA" id="ARBA00022741"/>
    </source>
</evidence>
<evidence type="ECO:0000256" key="2">
    <source>
        <dbReference type="ARBA" id="ARBA00004286"/>
    </source>
</evidence>
<dbReference type="Gene3D" id="3.40.50.300">
    <property type="entry name" value="P-loop containing nucleotide triphosphate hydrolases"/>
    <property type="match status" value="1"/>
</dbReference>
<evidence type="ECO:0000256" key="4">
    <source>
        <dbReference type="ARBA" id="ARBA00018687"/>
    </source>
</evidence>
<dbReference type="InterPro" id="IPR027417">
    <property type="entry name" value="P-loop_NTPase"/>
</dbReference>
<organism evidence="13 14">
    <name type="scientific">Acanthosepion pharaonis</name>
    <name type="common">Pharaoh cuttlefish</name>
    <name type="synonym">Sepia pharaonis</name>
    <dbReference type="NCBI Taxonomy" id="158019"/>
    <lineage>
        <taxon>Eukaryota</taxon>
        <taxon>Metazoa</taxon>
        <taxon>Spiralia</taxon>
        <taxon>Lophotrochozoa</taxon>
        <taxon>Mollusca</taxon>
        <taxon>Cephalopoda</taxon>
        <taxon>Coleoidea</taxon>
        <taxon>Decapodiformes</taxon>
        <taxon>Sepiida</taxon>
        <taxon>Sepiina</taxon>
        <taxon>Sepiidae</taxon>
        <taxon>Acanthosepion</taxon>
    </lineage>
</organism>
<sequence>MSAPKRASDLRPDDQLSPPNKLKRNAFAEGAIVRIKLENFLTFESVEFNTSPYLNVIIGPNGTGKSSIICAICLGLAGKTSWLGRASQLSEFIHYGKQKGRIELELFNPDGENYIIQREINKNNTSSWFVNGRQAAQKVIEEMTVRLNIQVGNLCQFLPQEKVADFSRMSPQELLESTEKAVGTPEMYETHMMLKQARVKARNLENIYKNSLEHLNQEKQKNDNLQQDVRNFEERQKYLEQIKMLRMKRPWLEYEEQRKKYTEVKKQRDEMSQAMASLRAEAAPMQKKLDAIQSKITQISQQMKTTSSCMLDTAQQVATNTKEIEAETDKITEALDDLKYKNKKKNKAEKSKIRELKRQLAIYENQLMTLSAEEDNQPAIENTNCNIQQLTHQLTKLHSDKAGISDEIRMINASLKEHVQSLQHLHDIANIRLQALRDRHKNTYMAVVWLRENKHLFKNTIHEPIMLQINMKNPSDAKFLENHISFNDMRSFVFLSRFKSFYLFSFLSCVDKVLFLVTKLLSFFTYFPPVCLEIAPSFYSR</sequence>
<keyword evidence="6" id="KW-0547">Nucleotide-binding</keyword>
<comment type="caution">
    <text evidence="13">The sequence shown here is derived from an EMBL/GenBank/DDBJ whole genome shotgun (WGS) entry which is preliminary data.</text>
</comment>